<keyword evidence="1" id="KW-0732">Signal</keyword>
<sequence>MRDLILAMLLTLMSLAVGASEASESKPLKIVTVSPISHSLVTAMVENTPIQVTYLPPKRLPVSRIPSWIEKNKTRKFDQFDAYVSMRSVKPQFDLYAGVRQSNIRVVEIDIAEALLPKGEKVVLLNQQEYFWLNNNNLLLMLGILKRDLVSLWPQFSAMFNANQQALSSQIRSINRASNALLIKHDVAFMVVNAKQAPFVNGFATDLATQQDAQTLGLNYLLVDKVKKTPSPNTWHIDDFSRFNKAPLVARLKNNHNALSQTLSQL</sequence>
<comment type="caution">
    <text evidence="2">The sequence shown here is derived from an EMBL/GenBank/DDBJ whole genome shotgun (WGS) entry which is preliminary data.</text>
</comment>
<keyword evidence="3" id="KW-1185">Reference proteome</keyword>
<dbReference type="EMBL" id="JBAWKS010000002">
    <property type="protein sequence ID" value="MEI4551970.1"/>
    <property type="molecule type" value="Genomic_DNA"/>
</dbReference>
<accession>A0ABU8EYB1</accession>
<evidence type="ECO:0008006" key="4">
    <source>
        <dbReference type="Google" id="ProtNLM"/>
    </source>
</evidence>
<feature type="signal peptide" evidence="1">
    <location>
        <begin position="1"/>
        <end position="19"/>
    </location>
</feature>
<gene>
    <name evidence="2" type="ORF">WAE96_20000</name>
</gene>
<feature type="chain" id="PRO_5047535437" description="ABC transporter substrate-binding protein" evidence="1">
    <location>
        <begin position="20"/>
        <end position="266"/>
    </location>
</feature>
<proteinExistence type="predicted"/>
<evidence type="ECO:0000313" key="3">
    <source>
        <dbReference type="Proteomes" id="UP001382455"/>
    </source>
</evidence>
<organism evidence="2 3">
    <name type="scientific">Pseudoalteromonas spongiae</name>
    <dbReference type="NCBI Taxonomy" id="298657"/>
    <lineage>
        <taxon>Bacteria</taxon>
        <taxon>Pseudomonadati</taxon>
        <taxon>Pseudomonadota</taxon>
        <taxon>Gammaproteobacteria</taxon>
        <taxon>Alteromonadales</taxon>
        <taxon>Pseudoalteromonadaceae</taxon>
        <taxon>Pseudoalteromonas</taxon>
    </lineage>
</organism>
<dbReference type="Proteomes" id="UP001382455">
    <property type="component" value="Unassembled WGS sequence"/>
</dbReference>
<evidence type="ECO:0000313" key="2">
    <source>
        <dbReference type="EMBL" id="MEI4551970.1"/>
    </source>
</evidence>
<dbReference type="RefSeq" id="WP_336436851.1">
    <property type="nucleotide sequence ID" value="NZ_JBAWKS010000002.1"/>
</dbReference>
<protein>
    <recommendedName>
        <fullName evidence="4">ABC transporter substrate-binding protein</fullName>
    </recommendedName>
</protein>
<name>A0ABU8EYB1_9GAMM</name>
<reference evidence="2 3" key="1">
    <citation type="submission" date="2023-12" db="EMBL/GenBank/DDBJ databases">
        <title>Friends and Foes: Symbiotic and Algicidal bacterial influence on Karenia brevis blooms.</title>
        <authorList>
            <person name="Fei C."/>
            <person name="Mohamed A.R."/>
            <person name="Booker A."/>
            <person name="Arshad M."/>
            <person name="Klass S."/>
            <person name="Ahn S."/>
            <person name="Gilbert P.M."/>
            <person name="Heil C.A."/>
            <person name="Martinez J.M."/>
            <person name="Amin S.A."/>
        </authorList>
    </citation>
    <scope>NUCLEOTIDE SEQUENCE [LARGE SCALE GENOMIC DNA]</scope>
    <source>
        <strain evidence="2 3">CE15</strain>
    </source>
</reference>
<dbReference type="SUPFAM" id="SSF53807">
    <property type="entry name" value="Helical backbone' metal receptor"/>
    <property type="match status" value="1"/>
</dbReference>
<evidence type="ECO:0000256" key="1">
    <source>
        <dbReference type="SAM" id="SignalP"/>
    </source>
</evidence>